<dbReference type="PANTHER" id="PTHR32305:SF11">
    <property type="entry name" value="TYPE VI SECRETION SYSTEM SPIKE PROTEIN VGRG3"/>
    <property type="match status" value="1"/>
</dbReference>
<dbReference type="RefSeq" id="WP_394608639.1">
    <property type="nucleotide sequence ID" value="NZ_JBIHSN010000003.1"/>
</dbReference>
<dbReference type="InterPro" id="IPR037026">
    <property type="entry name" value="Vgr_OB-fold_dom_sf"/>
</dbReference>
<protein>
    <submittedName>
        <fullName evidence="5">Type VI secretion system tip protein TssI/VgrG</fullName>
    </submittedName>
</protein>
<evidence type="ECO:0000313" key="5">
    <source>
        <dbReference type="EMBL" id="MFH0267097.1"/>
    </source>
</evidence>
<dbReference type="InterPro" id="IPR002477">
    <property type="entry name" value="Peptidoglycan-bd-like"/>
</dbReference>
<comment type="similarity">
    <text evidence="1">Belongs to the VgrG protein family.</text>
</comment>
<dbReference type="SUPFAM" id="SSF69255">
    <property type="entry name" value="gp5 N-terminal domain-like"/>
    <property type="match status" value="1"/>
</dbReference>
<dbReference type="Gene3D" id="1.10.530.10">
    <property type="match status" value="1"/>
</dbReference>
<feature type="domain" description="Gp5/Type VI secretion system Vgr C-terminal trimerisation" evidence="4">
    <location>
        <begin position="477"/>
        <end position="581"/>
    </location>
</feature>
<dbReference type="Gene3D" id="2.30.110.50">
    <property type="match status" value="1"/>
</dbReference>
<proteinExistence type="inferred from homology"/>
<dbReference type="EMBL" id="JBIHSN010000003">
    <property type="protein sequence ID" value="MFH0267097.1"/>
    <property type="molecule type" value="Genomic_DNA"/>
</dbReference>
<dbReference type="SUPFAM" id="SSF47090">
    <property type="entry name" value="PGBD-like"/>
    <property type="match status" value="1"/>
</dbReference>
<evidence type="ECO:0000313" key="6">
    <source>
        <dbReference type="Proteomes" id="UP001607151"/>
    </source>
</evidence>
<dbReference type="NCBIfam" id="TIGR03361">
    <property type="entry name" value="VI_Rhs_Vgr"/>
    <property type="match status" value="1"/>
</dbReference>
<gene>
    <name evidence="5" type="primary">tssI</name>
    <name evidence="5" type="ORF">ACGRQ9_16765</name>
</gene>
<dbReference type="Pfam" id="PF04717">
    <property type="entry name" value="Phage_base_V"/>
    <property type="match status" value="1"/>
</dbReference>
<dbReference type="Pfam" id="PF22178">
    <property type="entry name" value="Gp5_trimer_C"/>
    <property type="match status" value="1"/>
</dbReference>
<reference evidence="5 6" key="1">
    <citation type="submission" date="2024-10" db="EMBL/GenBank/DDBJ databases">
        <authorList>
            <person name="Yibar A."/>
            <person name="Saticioglu I.B."/>
            <person name="Duman M."/>
            <person name="Ajmi N."/>
            <person name="Gurler F."/>
            <person name="Ay H."/>
            <person name="Onuk E."/>
            <person name="Guler S."/>
            <person name="Romalde J.L."/>
        </authorList>
    </citation>
    <scope>NUCLEOTIDE SEQUENCE [LARGE SCALE GENOMIC DNA]</scope>
    <source>
        <strain evidence="5 6">14-MA-B</strain>
    </source>
</reference>
<evidence type="ECO:0000256" key="1">
    <source>
        <dbReference type="ARBA" id="ARBA00005558"/>
    </source>
</evidence>
<dbReference type="PANTHER" id="PTHR32305">
    <property type="match status" value="1"/>
</dbReference>
<dbReference type="Pfam" id="PF05954">
    <property type="entry name" value="Phage_GPD"/>
    <property type="match status" value="1"/>
</dbReference>
<evidence type="ECO:0000259" key="2">
    <source>
        <dbReference type="Pfam" id="PF01471"/>
    </source>
</evidence>
<name>A0ABW7J032_9VIBR</name>
<dbReference type="Gene3D" id="1.10.101.10">
    <property type="entry name" value="PGBD-like superfamily/PGBD"/>
    <property type="match status" value="1"/>
</dbReference>
<dbReference type="InterPro" id="IPR054030">
    <property type="entry name" value="Gp5_Vgr_C"/>
</dbReference>
<dbReference type="InterPro" id="IPR050708">
    <property type="entry name" value="T6SS_VgrG/RHS"/>
</dbReference>
<dbReference type="Gene3D" id="3.55.50.10">
    <property type="entry name" value="Baseplate protein-like domains"/>
    <property type="match status" value="1"/>
</dbReference>
<dbReference type="Proteomes" id="UP001607151">
    <property type="component" value="Unassembled WGS sequence"/>
</dbReference>
<feature type="domain" description="Peptidoglycan binding-like" evidence="2">
    <location>
        <begin position="734"/>
        <end position="776"/>
    </location>
</feature>
<dbReference type="InterPro" id="IPR036366">
    <property type="entry name" value="PGBDSf"/>
</dbReference>
<evidence type="ECO:0000259" key="3">
    <source>
        <dbReference type="Pfam" id="PF04717"/>
    </source>
</evidence>
<organism evidence="5 6">
    <name type="scientific">Vibrio rumoiensis</name>
    <dbReference type="NCBI Taxonomy" id="76258"/>
    <lineage>
        <taxon>Bacteria</taxon>
        <taxon>Pseudomonadati</taxon>
        <taxon>Pseudomonadota</taxon>
        <taxon>Gammaproteobacteria</taxon>
        <taxon>Vibrionales</taxon>
        <taxon>Vibrionaceae</taxon>
        <taxon>Vibrio</taxon>
    </lineage>
</organism>
<evidence type="ECO:0000259" key="4">
    <source>
        <dbReference type="Pfam" id="PF22178"/>
    </source>
</evidence>
<dbReference type="SUPFAM" id="SSF69279">
    <property type="entry name" value="Phage tail proteins"/>
    <property type="match status" value="2"/>
</dbReference>
<dbReference type="SUPFAM" id="SSF69349">
    <property type="entry name" value="Phage fibre proteins"/>
    <property type="match status" value="1"/>
</dbReference>
<dbReference type="Pfam" id="PF01471">
    <property type="entry name" value="PG_binding_1"/>
    <property type="match status" value="1"/>
</dbReference>
<comment type="caution">
    <text evidence="5">The sequence shown here is derived from an EMBL/GenBank/DDBJ whole genome shotgun (WGS) entry which is preliminary data.</text>
</comment>
<feature type="domain" description="Gp5/Type VI secretion system Vgr protein OB-fold" evidence="3">
    <location>
        <begin position="393"/>
        <end position="458"/>
    </location>
</feature>
<keyword evidence="6" id="KW-1185">Reference proteome</keyword>
<dbReference type="InterPro" id="IPR006533">
    <property type="entry name" value="T6SS_Vgr_RhsGE"/>
</dbReference>
<dbReference type="InterPro" id="IPR036365">
    <property type="entry name" value="PGBD-like_sf"/>
</dbReference>
<dbReference type="InterPro" id="IPR017847">
    <property type="entry name" value="T6SS_RhsGE_Vgr_subset"/>
</dbReference>
<accession>A0ABW7J032</accession>
<dbReference type="InterPro" id="IPR006531">
    <property type="entry name" value="Gp5/Vgr_OB"/>
</dbReference>
<dbReference type="Gene3D" id="2.40.50.230">
    <property type="entry name" value="Gp5 N-terminal domain"/>
    <property type="match status" value="1"/>
</dbReference>
<dbReference type="NCBIfam" id="TIGR01646">
    <property type="entry name" value="vgr_GE"/>
    <property type="match status" value="1"/>
</dbReference>
<dbReference type="Gene3D" id="4.10.220.110">
    <property type="match status" value="1"/>
</dbReference>
<sequence>MAALQFSIHVDGVSDESLVVISYQGKDNFSSVQQADGSWCHGFRYQIELASRRPDITALDVVDKNAELVMHRDGEVVQRINGIVRAFSVGETGHHHTFYSLTLVPEIERLSLRHNSRIFQSISTPDIIATLFKEMDIQNFAFALTRTPKLREFCMQYRETDLAFINRLAAEEGMVYHIEQSKAKHTVLFTDDSQLISSLDAPIPYNAMASGISSTPYINTFTKTTQFEVSEAHSGDSSFKKPQYTFAQQAVGSDMDYQRDTYQHFDFPGRFKDDAIGKAFNQLRLDSLRRNAHTAKGTSNEPQLQTGAKFDMQEHSDDSFNKSWLIIASHHQGDQPQALEESAGGKPTTYANQFEAIPADKTWRLPQMTKPQVDGPMTAYVVGPEGEEIFCDEYGRVRLHFPWDRYSNGDEHSSCWVQVSQGWAGSQYGMIAIPRIGHEVIVSFLNGDPDQPIVTGRAFNAQNIPPYTLPDNKTKTVWRSETHQGEGFNEISFEDQADREQVYLHAQKDFKAEVQNDAITDINHDQHLTVENDQFTQIKNNHNLTVEGESAIQVKGNSSQEVSGSIQQKIGSTHVMEAGKEISLISGGKLVVEAGSEVTLKVGGSFVKVDAAGVHLVGPGVNLNSGGSAGSASTYSASAPMLPKGVEPVAPPQAPPPVSLQSLKTAELANVTAVKPCPLAATSTAAGISSSSITSAEEREQSSIILKSGLLKASGTLNQLASGSASAYRKGSKGDEVAMIQQALIKVGFDLGASGADGDFGSTTERQVKAFQQNYKPSHQTHSEYQVGSVDGIVGKGTILGLDEAVVGGWRISNKESYNWADSDFGLLLGSVESKNDYSAYNRTKGGLRSFFNTNITDLTIKDVQYKQSTREMFAVGRFQLIPSTLKEAVNNLQISTDVLFKKEIQDDIFNRYLIRIKRPQIARFLEGNGSVDDAMYAWAKEFASAGVEKGKVISRNRIAVGGESYYSGDGLNKAHLSPDQMKSVLIKSRLESLK</sequence>